<organism evidence="1 2">
    <name type="scientific">Pseudomonas fulva</name>
    <dbReference type="NCBI Taxonomy" id="47880"/>
    <lineage>
        <taxon>Bacteria</taxon>
        <taxon>Pseudomonadati</taxon>
        <taxon>Pseudomonadota</taxon>
        <taxon>Gammaproteobacteria</taxon>
        <taxon>Pseudomonadales</taxon>
        <taxon>Pseudomonadaceae</taxon>
        <taxon>Pseudomonas</taxon>
    </lineage>
</organism>
<proteinExistence type="predicted"/>
<dbReference type="GeneID" id="93441840"/>
<evidence type="ECO:0000313" key="2">
    <source>
        <dbReference type="Proteomes" id="UP000594430"/>
    </source>
</evidence>
<name>A0A7S9Q972_9PSED</name>
<accession>A0A7S9Q972</accession>
<dbReference type="Gene3D" id="3.40.50.1110">
    <property type="entry name" value="SGNH hydrolase"/>
    <property type="match status" value="1"/>
</dbReference>
<dbReference type="EMBL" id="CP064946">
    <property type="protein sequence ID" value="QPH50823.1"/>
    <property type="molecule type" value="Genomic_DNA"/>
</dbReference>
<evidence type="ECO:0000313" key="1">
    <source>
        <dbReference type="EMBL" id="QPH50823.1"/>
    </source>
</evidence>
<reference evidence="1 2" key="1">
    <citation type="submission" date="2020-11" db="EMBL/GenBank/DDBJ databases">
        <title>Pseudomonas fulva producing VIM-24.</title>
        <authorList>
            <person name="Liu S."/>
        </authorList>
    </citation>
    <scope>NUCLEOTIDE SEQUENCE [LARGE SCALE GENOMIC DNA]</scope>
    <source>
        <strain evidence="1 2">ZDHY414</strain>
    </source>
</reference>
<dbReference type="AlphaFoldDB" id="A0A7S9Q972"/>
<dbReference type="Proteomes" id="UP000594430">
    <property type="component" value="Chromosome"/>
</dbReference>
<dbReference type="GO" id="GO:0016788">
    <property type="term" value="F:hydrolase activity, acting on ester bonds"/>
    <property type="evidence" value="ECO:0007669"/>
    <property type="project" value="UniProtKB-ARBA"/>
</dbReference>
<gene>
    <name evidence="1" type="ORF">IZU98_09085</name>
</gene>
<sequence length="355" mass="38538">MSTASRQGLSPLQLEYQQLLAKATQCATQRVRVHETGFSSAVVNTDALGLRYSYCNGRRFSVAERNGTTRLNLLVGGSVAMGIGASSDEHTVASQLSVLTGEIWLSLAGCGLDASQELLLFLTHEHRLAPLGHVVILSGLNSLAHEALWDITACSPEPQQSNDWQTSVAGSEEVQAASQPGLTLWQRLTKVLAPPAPAPRPHQSIEALSPAEKRMTQAADHIARAVQQWDRLLGSAHTTLTFILQPLVHWCRESLPAGEQAMLSALQQTPGSTDRLLEGVFDRRVHAAFFRRIREQAAPVPCYDMNCMLDSSPAFGSDLFIDRLHLNDLGQTALAKVITAKLGLAQEKPQRASTL</sequence>
<dbReference type="RefSeq" id="WP_196110624.1">
    <property type="nucleotide sequence ID" value="NZ_CP064943.1"/>
</dbReference>
<evidence type="ECO:0008006" key="3">
    <source>
        <dbReference type="Google" id="ProtNLM"/>
    </source>
</evidence>
<dbReference type="InterPro" id="IPR036514">
    <property type="entry name" value="SGNH_hydro_sf"/>
</dbReference>
<protein>
    <recommendedName>
        <fullName evidence="3">SGNH/GDSL hydrolase family protein</fullName>
    </recommendedName>
</protein>
<dbReference type="SUPFAM" id="SSF52266">
    <property type="entry name" value="SGNH hydrolase"/>
    <property type="match status" value="1"/>
</dbReference>